<dbReference type="InterPro" id="IPR052798">
    <property type="entry name" value="Giardia_VSA"/>
</dbReference>
<keyword evidence="2" id="KW-0472">Membrane</keyword>
<evidence type="ECO:0000313" key="4">
    <source>
        <dbReference type="EMBL" id="KAK8896938.1"/>
    </source>
</evidence>
<feature type="chain" id="PRO_5046539619" evidence="3">
    <location>
        <begin position="20"/>
        <end position="1279"/>
    </location>
</feature>
<accession>A0ABR2L0V7</accession>
<feature type="compositionally biased region" description="Polar residues" evidence="1">
    <location>
        <begin position="189"/>
        <end position="224"/>
    </location>
</feature>
<feature type="signal peptide" evidence="3">
    <location>
        <begin position="1"/>
        <end position="19"/>
    </location>
</feature>
<evidence type="ECO:0000256" key="3">
    <source>
        <dbReference type="SAM" id="SignalP"/>
    </source>
</evidence>
<feature type="compositionally biased region" description="Low complexity" evidence="1">
    <location>
        <begin position="333"/>
        <end position="417"/>
    </location>
</feature>
<dbReference type="PANTHER" id="PTHR23275:SF100">
    <property type="entry name" value="EGF-LIKE DOMAIN-CONTAINING PROTEIN"/>
    <property type="match status" value="1"/>
</dbReference>
<feature type="transmembrane region" description="Helical" evidence="2">
    <location>
        <begin position="1236"/>
        <end position="1260"/>
    </location>
</feature>
<proteinExistence type="predicted"/>
<evidence type="ECO:0000256" key="2">
    <source>
        <dbReference type="SAM" id="Phobius"/>
    </source>
</evidence>
<keyword evidence="5" id="KW-1185">Reference proteome</keyword>
<dbReference type="Proteomes" id="UP001470230">
    <property type="component" value="Unassembled WGS sequence"/>
</dbReference>
<dbReference type="SMART" id="SM00261">
    <property type="entry name" value="FU"/>
    <property type="match status" value="3"/>
</dbReference>
<feature type="region of interest" description="Disordered" evidence="1">
    <location>
        <begin position="460"/>
        <end position="520"/>
    </location>
</feature>
<dbReference type="InterPro" id="IPR006212">
    <property type="entry name" value="Furin_repeat"/>
</dbReference>
<protein>
    <submittedName>
        <fullName evidence="4">Uncharacterized protein</fullName>
    </submittedName>
</protein>
<evidence type="ECO:0000256" key="1">
    <source>
        <dbReference type="SAM" id="MobiDB-lite"/>
    </source>
</evidence>
<dbReference type="PANTHER" id="PTHR23275">
    <property type="entry name" value="CABRIOLET.-RELATED"/>
    <property type="match status" value="1"/>
</dbReference>
<dbReference type="SUPFAM" id="SSF57184">
    <property type="entry name" value="Growth factor receptor domain"/>
    <property type="match status" value="1"/>
</dbReference>
<feature type="compositionally biased region" description="Acidic residues" evidence="1">
    <location>
        <begin position="177"/>
        <end position="188"/>
    </location>
</feature>
<name>A0ABR2L0V7_9EUKA</name>
<feature type="compositionally biased region" description="Polar residues" evidence="1">
    <location>
        <begin position="74"/>
        <end position="136"/>
    </location>
</feature>
<dbReference type="InterPro" id="IPR009030">
    <property type="entry name" value="Growth_fac_rcpt_cys_sf"/>
</dbReference>
<organism evidence="4 5">
    <name type="scientific">Tritrichomonas musculus</name>
    <dbReference type="NCBI Taxonomy" id="1915356"/>
    <lineage>
        <taxon>Eukaryota</taxon>
        <taxon>Metamonada</taxon>
        <taxon>Parabasalia</taxon>
        <taxon>Tritrichomonadida</taxon>
        <taxon>Tritrichomonadidae</taxon>
        <taxon>Tritrichomonas</taxon>
    </lineage>
</organism>
<keyword evidence="3" id="KW-0732">Signal</keyword>
<feature type="compositionally biased region" description="Low complexity" evidence="1">
    <location>
        <begin position="466"/>
        <end position="481"/>
    </location>
</feature>
<feature type="compositionally biased region" description="Polar residues" evidence="1">
    <location>
        <begin position="493"/>
        <end position="506"/>
    </location>
</feature>
<gene>
    <name evidence="4" type="ORF">M9Y10_014865</name>
</gene>
<reference evidence="4 5" key="1">
    <citation type="submission" date="2024-04" db="EMBL/GenBank/DDBJ databases">
        <title>Tritrichomonas musculus Genome.</title>
        <authorList>
            <person name="Alves-Ferreira E."/>
            <person name="Grigg M."/>
            <person name="Lorenzi H."/>
            <person name="Galac M."/>
        </authorList>
    </citation>
    <scope>NUCLEOTIDE SEQUENCE [LARGE SCALE GENOMIC DNA]</scope>
    <source>
        <strain evidence="4 5">EAF2021</strain>
    </source>
</reference>
<sequence>MFLFFFNLATFLLKQQNYHQDVKHNIKAIALTSVDVVGNKQPGQNVTAKLVPPEAENAEGITYLWEMQTTTELPEVPSSSAADETPSSAADETPSSEADETPSSAADETPSSAADETPSSAADETPSSEAGETPSSEADETPSSEADETPSSAADETPSSAADETPSSEAGETPSSEADETPSSEADETPSSAADETPSSAADETPSSEADETPSSAADETPSSEADETPSSEADETPSSEADETPSSEADETPSSEADETPSSEADETPSSEADETPSSEADETPSSEADETPSSEADETPSSEADETPSSEADETPSSAADDNAPALVLEASSNDPDDSSAPAADPEDSSAPAVDPEDSSAPAADPEDSSAPAADPEDSSAPAADPEDSSAPAADPEDSSAPAADPEDSSAAPDSSEWKTICGKTKQCLIPSDAKIGTQIRVTVTGTGEFTGKAVKTFTVEGPSPDASSDSEEPTSASTNEIPSSEPVVEETSTAPVVEETSTAPVVEETSSELPPPPTTTVTCLDNDKFCIECSKDQKTCTKCKDGYKLEETELKCILSTIDDPSCRDYDDHCIKCDDKDKKKCAQCIDGFRFDSNRKCVKACQDPNCNECKDDITICTKCNKGYGLTGGICSKCQNDDEDGTKPCPIVCDAIPGCLRCFEENYQLYCESSYQGCDYSNGYRYDPITHGCIKITCTDMPGCLACNESDTSKCISCDASKNFNLTKYGYCECFEGFENEYDNGACYNIKENECTTGQKGSGCVKCSGPEKCTSCDQTHQLKDGKCEKLECTENCETNGCALINGVNQCVRCKNGFIANRDFTKCLPKEPVECPSNVIGCSECLKDYTSFCIKCQENFDFSSVYPGTCVCDEEHDFVDNKCIERLKPLPPPDVVPEPIDPKKLIPDPSNAKNVTIDATGLKTETQYRVGIQPNLDVVNVPEKLDVRLELDGTNRNEPLTIVPAKDSQVELLTYLSTTELKVPSDSQQLSITGSGEIKLDPIPTSGDQKADSVTIDKLSPRGDGDNQGIKLVSDNANITVQNVQVYGKTKLQGQAKEGQVTKCENVYLERGSDLTVENVELKDVVIGLISVFNIKPSCTFDRDSKLKVKYNRPVGNRKFQYPLNIERIGGKYPDFSLVSLLIESADANETLLLEDEATAQQGDFPIAQFTSPDEKNTTLLLEQCQQLKDKFSSSVKEFDEAQCINATTEDERVYNLVARKGTKKKDDDDGGLSGGAIAGIVIACIVVVAAIIALLVYFLVIKKRNQSTTSTQGDSSIAI</sequence>
<feature type="compositionally biased region" description="Acidic residues" evidence="1">
    <location>
        <begin position="137"/>
        <end position="148"/>
    </location>
</feature>
<comment type="caution">
    <text evidence="4">The sequence shown here is derived from an EMBL/GenBank/DDBJ whole genome shotgun (WGS) entry which is preliminary data.</text>
</comment>
<evidence type="ECO:0000313" key="5">
    <source>
        <dbReference type="Proteomes" id="UP001470230"/>
    </source>
</evidence>
<feature type="compositionally biased region" description="Polar residues" evidence="1">
    <location>
        <begin position="149"/>
        <end position="176"/>
    </location>
</feature>
<feature type="region of interest" description="Disordered" evidence="1">
    <location>
        <begin position="74"/>
        <end position="420"/>
    </location>
</feature>
<keyword evidence="2" id="KW-1133">Transmembrane helix</keyword>
<keyword evidence="2" id="KW-0812">Transmembrane</keyword>
<feature type="compositionally biased region" description="Acidic residues" evidence="1">
    <location>
        <begin position="225"/>
        <end position="316"/>
    </location>
</feature>
<dbReference type="EMBL" id="JAPFFF010000002">
    <property type="protein sequence ID" value="KAK8896938.1"/>
    <property type="molecule type" value="Genomic_DNA"/>
</dbReference>